<dbReference type="Pfam" id="PF13886">
    <property type="entry name" value="TM7S3_TM198"/>
    <property type="match status" value="1"/>
</dbReference>
<name>A0A6A3HW64_9STRA</name>
<keyword evidence="4 8" id="KW-1133">Transmembrane helix</keyword>
<organism evidence="11 14">
    <name type="scientific">Phytophthora rubi</name>
    <dbReference type="NCBI Taxonomy" id="129364"/>
    <lineage>
        <taxon>Eukaryota</taxon>
        <taxon>Sar</taxon>
        <taxon>Stramenopiles</taxon>
        <taxon>Oomycota</taxon>
        <taxon>Peronosporomycetes</taxon>
        <taxon>Peronosporales</taxon>
        <taxon>Peronosporaceae</taxon>
        <taxon>Phytophthora</taxon>
    </lineage>
</organism>
<dbReference type="PANTHER" id="PTHR31247">
    <property type="entry name" value="TRANSMEMBRANE PROTEIN 198 FAMILY MEMBER"/>
    <property type="match status" value="1"/>
</dbReference>
<dbReference type="EMBL" id="QXFT01003619">
    <property type="protein sequence ID" value="KAE9284092.1"/>
    <property type="molecule type" value="Genomic_DNA"/>
</dbReference>
<dbReference type="AlphaFoldDB" id="A0A6A3HW64"/>
<reference evidence="14 16" key="1">
    <citation type="submission" date="2018-09" db="EMBL/GenBank/DDBJ databases">
        <title>Genomic investigation of the strawberry pathogen Phytophthora fragariae indicates pathogenicity is determined by transcriptional variation in three key races.</title>
        <authorList>
            <person name="Adams T.M."/>
            <person name="Armitage A.D."/>
            <person name="Sobczyk M.K."/>
            <person name="Bates H.J."/>
            <person name="Dunwell J.M."/>
            <person name="Nellist C.F."/>
            <person name="Harrison R.J."/>
        </authorList>
    </citation>
    <scope>NUCLEOTIDE SEQUENCE [LARGE SCALE GENOMIC DNA]</scope>
    <source>
        <strain evidence="11 14">SCRP249</strain>
        <strain evidence="12 16">SCRP324</strain>
        <strain evidence="13 15">SCRP333</strain>
    </source>
</reference>
<keyword evidence="15" id="KW-1185">Reference proteome</keyword>
<evidence type="ECO:0000256" key="2">
    <source>
        <dbReference type="ARBA" id="ARBA00006244"/>
    </source>
</evidence>
<feature type="transmembrane region" description="Helical" evidence="8">
    <location>
        <begin position="49"/>
        <end position="68"/>
    </location>
</feature>
<comment type="caution">
    <text evidence="11">The sequence shown here is derived from an EMBL/GenBank/DDBJ whole genome shotgun (WGS) entry which is preliminary data.</text>
</comment>
<sequence length="377" mass="40436">MARSNMLVVMLMLSQLALLASSTQAALNDTALNNTASAADDSIFDSTNGLSLGGSILAVVAVLIGGGIVTFGYRFLYETLFVIGFTLGAVAIAVTTESMLADKSYKALGSWIAFLLGGAVCGGVVMWVHPKSSFIAGVSGGMTLAVIVANSAAYYVFPGKTQEFFTILCVVFSVVFAAFDLKHGKPIQIVAISLFGAAGLVWGVGFFVGDFPFPNNLEKYAVTNANGDLVYTIPTVWWAYLGSIVVIALFGAFIQLRKTGRNVAHAGIDDEFEGFEPNGFGYPIDAVPFMENDKQRPTIPVLGQSQITTTTRESEVASSYPAHESFCRLYSRNTEAQSLNKMRFKFLEAREDSLATKSPLDVRPSVQPSSSIQEQEL</sequence>
<feature type="compositionally biased region" description="Polar residues" evidence="7">
    <location>
        <begin position="366"/>
        <end position="377"/>
    </location>
</feature>
<accession>A0A6A3HW64</accession>
<evidence type="ECO:0000259" key="10">
    <source>
        <dbReference type="Pfam" id="PF13886"/>
    </source>
</evidence>
<dbReference type="PANTHER" id="PTHR31247:SF5">
    <property type="entry name" value="DUF4203 DOMAIN-CONTAINING PROTEIN"/>
    <property type="match status" value="1"/>
</dbReference>
<evidence type="ECO:0000313" key="15">
    <source>
        <dbReference type="Proteomes" id="UP000434957"/>
    </source>
</evidence>
<feature type="region of interest" description="Disordered" evidence="7">
    <location>
        <begin position="357"/>
        <end position="377"/>
    </location>
</feature>
<dbReference type="Proteomes" id="UP000429607">
    <property type="component" value="Unassembled WGS sequence"/>
</dbReference>
<evidence type="ECO:0000313" key="13">
    <source>
        <dbReference type="EMBL" id="KAE9284092.1"/>
    </source>
</evidence>
<dbReference type="OrthoDB" id="115781at2759"/>
<comment type="subcellular location">
    <subcellularLocation>
        <location evidence="1">Membrane</location>
        <topology evidence="1">Multi-pass membrane protein</topology>
    </subcellularLocation>
</comment>
<evidence type="ECO:0000256" key="5">
    <source>
        <dbReference type="ARBA" id="ARBA00023136"/>
    </source>
</evidence>
<feature type="signal peptide" evidence="9">
    <location>
        <begin position="1"/>
        <end position="25"/>
    </location>
</feature>
<feature type="transmembrane region" description="Helical" evidence="8">
    <location>
        <begin position="188"/>
        <end position="209"/>
    </location>
</feature>
<keyword evidence="5 8" id="KW-0472">Membrane</keyword>
<feature type="transmembrane region" description="Helical" evidence="8">
    <location>
        <begin position="163"/>
        <end position="181"/>
    </location>
</feature>
<dbReference type="InterPro" id="IPR040236">
    <property type="entry name" value="TMEM198"/>
</dbReference>
<feature type="transmembrane region" description="Helical" evidence="8">
    <location>
        <begin position="108"/>
        <end position="128"/>
    </location>
</feature>
<evidence type="ECO:0000256" key="7">
    <source>
        <dbReference type="SAM" id="MobiDB-lite"/>
    </source>
</evidence>
<feature type="transmembrane region" description="Helical" evidence="8">
    <location>
        <begin position="229"/>
        <end position="254"/>
    </location>
</feature>
<keyword evidence="9" id="KW-0732">Signal</keyword>
<dbReference type="Proteomes" id="UP000435112">
    <property type="component" value="Unassembled WGS sequence"/>
</dbReference>
<proteinExistence type="inferred from homology"/>
<feature type="chain" id="PRO_5033521122" description="Transmembrane protein 198" evidence="9">
    <location>
        <begin position="26"/>
        <end position="377"/>
    </location>
</feature>
<keyword evidence="3 8" id="KW-0812">Transmembrane</keyword>
<feature type="transmembrane region" description="Helical" evidence="8">
    <location>
        <begin position="75"/>
        <end position="96"/>
    </location>
</feature>
<dbReference type="Proteomes" id="UP000434957">
    <property type="component" value="Unassembled WGS sequence"/>
</dbReference>
<evidence type="ECO:0000313" key="12">
    <source>
        <dbReference type="EMBL" id="KAE8974988.1"/>
    </source>
</evidence>
<evidence type="ECO:0000256" key="9">
    <source>
        <dbReference type="SAM" id="SignalP"/>
    </source>
</evidence>
<evidence type="ECO:0000256" key="6">
    <source>
        <dbReference type="ARBA" id="ARBA00049737"/>
    </source>
</evidence>
<comment type="similarity">
    <text evidence="2">Belongs to the TMEM198 family.</text>
</comment>
<dbReference type="GO" id="GO:0005886">
    <property type="term" value="C:plasma membrane"/>
    <property type="evidence" value="ECO:0007669"/>
    <property type="project" value="TreeGrafter"/>
</dbReference>
<gene>
    <name evidence="11" type="ORF">PR001_g25851</name>
    <name evidence="12" type="ORF">PR002_g25736</name>
    <name evidence="13" type="ORF">PR003_g26945</name>
</gene>
<dbReference type="EMBL" id="QXFV01003652">
    <property type="protein sequence ID" value="KAE8974946.1"/>
    <property type="molecule type" value="Genomic_DNA"/>
</dbReference>
<feature type="domain" description="TM7S3/TM198-like" evidence="10">
    <location>
        <begin position="59"/>
        <end position="256"/>
    </location>
</feature>
<evidence type="ECO:0000256" key="4">
    <source>
        <dbReference type="ARBA" id="ARBA00022989"/>
    </source>
</evidence>
<evidence type="ECO:0000313" key="16">
    <source>
        <dbReference type="Proteomes" id="UP000435112"/>
    </source>
</evidence>
<feature type="transmembrane region" description="Helical" evidence="8">
    <location>
        <begin position="135"/>
        <end position="157"/>
    </location>
</feature>
<evidence type="ECO:0000313" key="11">
    <source>
        <dbReference type="EMBL" id="KAE8974946.1"/>
    </source>
</evidence>
<evidence type="ECO:0000256" key="1">
    <source>
        <dbReference type="ARBA" id="ARBA00004141"/>
    </source>
</evidence>
<evidence type="ECO:0000313" key="14">
    <source>
        <dbReference type="Proteomes" id="UP000429607"/>
    </source>
</evidence>
<dbReference type="EMBL" id="QXFU01003487">
    <property type="protein sequence ID" value="KAE8974988.1"/>
    <property type="molecule type" value="Genomic_DNA"/>
</dbReference>
<evidence type="ECO:0000256" key="3">
    <source>
        <dbReference type="ARBA" id="ARBA00022692"/>
    </source>
</evidence>
<evidence type="ECO:0000256" key="8">
    <source>
        <dbReference type="SAM" id="Phobius"/>
    </source>
</evidence>
<dbReference type="InterPro" id="IPR025256">
    <property type="entry name" value="TM7S3/TM198-like_dom"/>
</dbReference>
<protein>
    <recommendedName>
        <fullName evidence="6">Transmembrane protein 198</fullName>
    </recommendedName>
</protein>